<evidence type="ECO:0000313" key="3">
    <source>
        <dbReference type="Proteomes" id="UP000682195"/>
    </source>
</evidence>
<name>A0ABX7XPN4_9BACT</name>
<organism evidence="2 3">
    <name type="scientific">Prevotella melaninogenica</name>
    <dbReference type="NCBI Taxonomy" id="28132"/>
    <lineage>
        <taxon>Bacteria</taxon>
        <taxon>Pseudomonadati</taxon>
        <taxon>Bacteroidota</taxon>
        <taxon>Bacteroidia</taxon>
        <taxon>Bacteroidales</taxon>
        <taxon>Prevotellaceae</taxon>
        <taxon>Prevotella</taxon>
    </lineage>
</organism>
<evidence type="ECO:0000256" key="1">
    <source>
        <dbReference type="SAM" id="SignalP"/>
    </source>
</evidence>
<keyword evidence="3" id="KW-1185">Reference proteome</keyword>
<dbReference type="InterPro" id="IPR035986">
    <property type="entry name" value="PKD_dom_sf"/>
</dbReference>
<evidence type="ECO:0000313" key="2">
    <source>
        <dbReference type="EMBL" id="QUB75496.1"/>
    </source>
</evidence>
<dbReference type="EMBL" id="CP072361">
    <property type="protein sequence ID" value="QUB75496.1"/>
    <property type="molecule type" value="Genomic_DNA"/>
</dbReference>
<feature type="signal peptide" evidence="1">
    <location>
        <begin position="1"/>
        <end position="24"/>
    </location>
</feature>
<dbReference type="Proteomes" id="UP000682195">
    <property type="component" value="Chromosome 1"/>
</dbReference>
<dbReference type="RefSeq" id="WP_211807559.1">
    <property type="nucleotide sequence ID" value="NZ_CP072361.1"/>
</dbReference>
<gene>
    <name evidence="2" type="ORF">J5A58_00255</name>
</gene>
<dbReference type="PROSITE" id="PS51257">
    <property type="entry name" value="PROKAR_LIPOPROTEIN"/>
    <property type="match status" value="1"/>
</dbReference>
<protein>
    <submittedName>
        <fullName evidence="2">DUF4625 domain-containing protein</fullName>
    </submittedName>
</protein>
<feature type="chain" id="PRO_5046759251" evidence="1">
    <location>
        <begin position="25"/>
        <end position="246"/>
    </location>
</feature>
<sequence>MKKKLLLGAMALLSMFTMSLTSCSDDNESPTNGNIVFEDVEIGHDNSKLGKIGHDIHLECKIKSSSKIKAITVSLINDANNKVVEKAYNSSKYVGVLNTTFHEHLDLPSTLAEGDYTCTITVTNAEGSVKSVNSKVTLKKVVVNPNAPKITNLKVNSMSGTANGKVTFTANIVTTSPVNEIEIEFHGDKEYEVEVKDYKGKNGNITFTKEITIPAECKAGNYHIHFTVKDSKGLETTEEIEGFVIK</sequence>
<reference evidence="2 3" key="1">
    <citation type="submission" date="2021-03" db="EMBL/GenBank/DDBJ databases">
        <title>Human Oral Microbial Genomes.</title>
        <authorList>
            <person name="Johnston C.D."/>
            <person name="Chen T."/>
            <person name="Dewhirst F.E."/>
        </authorList>
    </citation>
    <scope>NUCLEOTIDE SEQUENCE [LARGE SCALE GENOMIC DNA]</scope>
    <source>
        <strain evidence="2 3">F0054</strain>
    </source>
</reference>
<dbReference type="InterPro" id="IPR027829">
    <property type="entry name" value="DUF4625"/>
</dbReference>
<keyword evidence="1" id="KW-0732">Signal</keyword>
<accession>A0ABX7XPN4</accession>
<dbReference type="Pfam" id="PF15418">
    <property type="entry name" value="DUF4625"/>
    <property type="match status" value="2"/>
</dbReference>
<dbReference type="SUPFAM" id="SSF49299">
    <property type="entry name" value="PKD domain"/>
    <property type="match status" value="1"/>
</dbReference>
<proteinExistence type="predicted"/>